<gene>
    <name evidence="1" type="ORF">FRC98_11690</name>
</gene>
<comment type="caution">
    <text evidence="1">The sequence shown here is derived from an EMBL/GenBank/DDBJ whole genome shotgun (WGS) entry which is preliminary data.</text>
</comment>
<evidence type="ECO:0000313" key="1">
    <source>
        <dbReference type="EMBL" id="TXD36495.1"/>
    </source>
</evidence>
<reference evidence="1 2" key="1">
    <citation type="submission" date="2019-08" db="EMBL/GenBank/DDBJ databases">
        <title>Bradymonadales sp. TMQ4.</title>
        <authorList>
            <person name="Liang Q."/>
        </authorList>
    </citation>
    <scope>NUCLEOTIDE SEQUENCE [LARGE SCALE GENOMIC DNA]</scope>
    <source>
        <strain evidence="1 2">TMQ4</strain>
    </source>
</reference>
<dbReference type="AlphaFoldDB" id="A0A5C6X3V3"/>
<dbReference type="Gene3D" id="3.60.20.10">
    <property type="entry name" value="Glutamine Phosphoribosylpyrophosphate, subunit 1, domain 1"/>
    <property type="match status" value="1"/>
</dbReference>
<dbReference type="InterPro" id="IPR029055">
    <property type="entry name" value="Ntn_hydrolases_N"/>
</dbReference>
<dbReference type="OrthoDB" id="5495136at2"/>
<dbReference type="RefSeq" id="WP_146981613.1">
    <property type="nucleotide sequence ID" value="NZ_VOSM01000005.1"/>
</dbReference>
<sequence>MGQLFAYVCSDDSLSGELMAGCETVLGQIAPEERAGLGLAWAQGGRTLVRKQPGKRAAGVEMGALLSDVPSRAVVAHVRARVEGRLPASSLQPFRAGPWVWVQEGFGPDEEGAYAALRERVPEHLRQRLGGRALAEVMFLSAYAEMERAWKRSSERERWREAARAMALALTGARRVLRAREDGEGEEGKRARGQGAAVAVRDRGLIALALEEPLYIKVVEGLEAPEDRRARERVERVARERFRAVLVTSAQAPELASGVGAGWEEVEPGQALWVDESWEVGRAPMSALLKGGG</sequence>
<keyword evidence="2" id="KW-1185">Reference proteome</keyword>
<dbReference type="SUPFAM" id="SSF56235">
    <property type="entry name" value="N-terminal nucleophile aminohydrolases (Ntn hydrolases)"/>
    <property type="match status" value="1"/>
</dbReference>
<dbReference type="Proteomes" id="UP000321412">
    <property type="component" value="Unassembled WGS sequence"/>
</dbReference>
<dbReference type="EMBL" id="VOSM01000005">
    <property type="protein sequence ID" value="TXD36495.1"/>
    <property type="molecule type" value="Genomic_DNA"/>
</dbReference>
<name>A0A5C6X3V3_9DELT</name>
<evidence type="ECO:0000313" key="2">
    <source>
        <dbReference type="Proteomes" id="UP000321412"/>
    </source>
</evidence>
<accession>A0A5C6X3V3</accession>
<proteinExistence type="predicted"/>
<protein>
    <submittedName>
        <fullName evidence="1">Uncharacterized protein</fullName>
    </submittedName>
</protein>
<organism evidence="1 2">
    <name type="scientific">Lujinxingia vulgaris</name>
    <dbReference type="NCBI Taxonomy" id="2600176"/>
    <lineage>
        <taxon>Bacteria</taxon>
        <taxon>Deltaproteobacteria</taxon>
        <taxon>Bradymonadales</taxon>
        <taxon>Lujinxingiaceae</taxon>
        <taxon>Lujinxingia</taxon>
    </lineage>
</organism>